<evidence type="ECO:0008006" key="5">
    <source>
        <dbReference type="Google" id="ProtNLM"/>
    </source>
</evidence>
<reference evidence="3 4" key="1">
    <citation type="submission" date="2019-03" db="EMBL/GenBank/DDBJ databases">
        <title>Single cell metagenomics reveals metabolic interactions within the superorganism composed of flagellate Streblomastix strix and complex community of Bacteroidetes bacteria on its surface.</title>
        <authorList>
            <person name="Treitli S.C."/>
            <person name="Kolisko M."/>
            <person name="Husnik F."/>
            <person name="Keeling P."/>
            <person name="Hampl V."/>
        </authorList>
    </citation>
    <scope>NUCLEOTIDE SEQUENCE [LARGE SCALE GENOMIC DNA]</scope>
    <source>
        <strain evidence="3">ST1C</strain>
    </source>
</reference>
<evidence type="ECO:0000256" key="1">
    <source>
        <dbReference type="SAM" id="Coils"/>
    </source>
</evidence>
<dbReference type="InterPro" id="IPR040099">
    <property type="entry name" value="ZZEF1"/>
</dbReference>
<feature type="region of interest" description="Disordered" evidence="2">
    <location>
        <begin position="1266"/>
        <end position="1288"/>
    </location>
</feature>
<dbReference type="Proteomes" id="UP000324800">
    <property type="component" value="Unassembled WGS sequence"/>
</dbReference>
<dbReference type="OrthoDB" id="10692877at2759"/>
<feature type="non-terminal residue" evidence="3">
    <location>
        <position position="2170"/>
    </location>
</feature>
<evidence type="ECO:0000313" key="4">
    <source>
        <dbReference type="Proteomes" id="UP000324800"/>
    </source>
</evidence>
<gene>
    <name evidence="3" type="ORF">EZS28_003152</name>
</gene>
<feature type="compositionally biased region" description="Basic and acidic residues" evidence="2">
    <location>
        <begin position="290"/>
        <end position="316"/>
    </location>
</feature>
<accession>A0A5J4X482</accession>
<feature type="coiled-coil region" evidence="1">
    <location>
        <begin position="218"/>
        <end position="251"/>
    </location>
</feature>
<feature type="compositionally biased region" description="Basic and acidic residues" evidence="2">
    <location>
        <begin position="1346"/>
        <end position="1389"/>
    </location>
</feature>
<organism evidence="3 4">
    <name type="scientific">Streblomastix strix</name>
    <dbReference type="NCBI Taxonomy" id="222440"/>
    <lineage>
        <taxon>Eukaryota</taxon>
        <taxon>Metamonada</taxon>
        <taxon>Preaxostyla</taxon>
        <taxon>Oxymonadida</taxon>
        <taxon>Streblomastigidae</taxon>
        <taxon>Streblomastix</taxon>
    </lineage>
</organism>
<feature type="compositionally biased region" description="Acidic residues" evidence="2">
    <location>
        <begin position="834"/>
        <end position="845"/>
    </location>
</feature>
<dbReference type="EMBL" id="SNRW01000409">
    <property type="protein sequence ID" value="KAA6401319.1"/>
    <property type="molecule type" value="Genomic_DNA"/>
</dbReference>
<feature type="region of interest" description="Disordered" evidence="2">
    <location>
        <begin position="812"/>
        <end position="845"/>
    </location>
</feature>
<dbReference type="PANTHER" id="PTHR22772">
    <property type="entry name" value="NOVEL ZZ TYPE ZINC FINGER DOMAIN CONTAINING PROTEIN"/>
    <property type="match status" value="1"/>
</dbReference>
<feature type="compositionally biased region" description="Polar residues" evidence="2">
    <location>
        <begin position="1268"/>
        <end position="1277"/>
    </location>
</feature>
<evidence type="ECO:0000313" key="3">
    <source>
        <dbReference type="EMBL" id="KAA6401319.1"/>
    </source>
</evidence>
<sequence>MDSALAENPLGASVIDNIFDWDYANERVITSDKPMIDLDKKTGRAEEFEEYSHLIGSSRGREYFNNALNSSIPTAQALLRMISSRSELLKRISFSTRKELESEAEVSTKIKKDERVTIHSEIPSTISVALNFCCGLTRGMCINTPQAASVCVGQLANIMLQLGPRSLSQNTNAAFDTIESLIRDLGRIKIIDKEDQANTLLTMGLTTGRIRYLLGSAFELLQLKRKKIKKKQQEQEQQQQQENILNREKKQQIKSLFESISVLKDLSGNFTIDVQSNTTQWKTSIIGKQGGEEMDSKSKSDKESGNKSEIRGDKEKNVLNCDNDSKYVFVLRDENKVKRIGTGNSGTILGREYKEIEIGKNNKQEMKENKTIQIVGLFCTTFPQRRFYIVHKLFGKAEDKKGINQQDKEQDNEIINEQPIMSVYDSETLELIEEVFDSRILNQLNSKSSQSSSSSSSSSSNESNFSINEEMKNQLSKNGVNVSFIGICDIFDQIGNICGRYEFVRKYLLSAKVGKIYEQQSKKETENETKTSEDKQKEKEKESGKEKESKLQKEMETIQKLEKYFNDYGKQETSNQEQTTSNQEQTEEEDTTDEIPVGFEKLPWQQNNVSGSTLRNHMLQSYGRFISDGQYVLHISTIMHYNTEQFGDGSKVEQDKQNPLFAFVRIFDPNNQWKLIRTHLIDLQISGNHLQCKVCLKDIKSKRYFICQDCKKPSPIINTKTQNVIICQECVSNGNSSSIHEQWHKLTLCEGVQEAELTLSELISKASCFSNGRTLCFVRTGSGDVQDDLIQFELNEIVEDEQTLIERWHQNETNNKLNEEKQNKQKQKQQKDEEQSDSNIEDDDEDEDIFQRLNKHSNDANDSHSTESDTNQFQGRVCSNVICKSIDLIGSGYSSLDREHNTIYIYGRIGGKISSVPLFEGHGPIFENEKGNISKSKYRENDNLRENEQLEEGELKEDQNLNNPYSLIINQLETAVHRTISESALDTALIATLEFTVHRTISESALDTALIATLEFSSPSDSLSFLSQLLAGQTQEEEEEVIDEINMNNNDQELNKNKIIQKIGNQSEIQRLKQKRKGEKMLQRVFSSVRGRMDALMLSMLYDPKLGSSQRLLASQIPIVRTDNDSFKQITIGSKNEVNQQKNQLIISKSINLNQQQSNNWSGREELRRVWATIVGIEVGASKSSLENILQSNKEEEKDIQNILFGSTSTSTTTIQLTQALKQEQDINDQSDQASLRQFLQTFQRRICSLFFRVVKKKINKKGINTTDQQMKLNQNEQKGEENTSETKINQIKKRNTKGGLDIELADVDASKNPIYPYFVDYCKLIFNGAIEVLDSISSQIKMIERDGKRKQDKELELEQEKEKEKEKEQIDEKEIRLGNQKEKEKEKQISSSSSSQSSKLKESQRSALIDTLERTMVGTLTRSLIDICWILGQRSGEVCVQFISYIAKILRSYDRAISTIAGIDQDKLNDSEQSTSQQQNVNINIESIRSKLEREEISIFQTSKQPARKAAPVRIETPHPYQNNQDWTKVVRIAGASGYQLKFNASCKTERNYDYLNVYEPAAKSNPLEEDKPGKQLFNYNGTGFPKEIVTIQQSALVFKFHSDGSGTDWGIELDVEAIFPPQKESKAPWWVVEYEHNLSYITIGLAKNAIIASSIDTNQQIDDLNKSQTITNSNSYNTRQRFRPEIEVWEGSCIRYKVLLDDKSNEIASLLFPYELGRHALAIACEEIIRRSSLFALGIRKSLAQIAVEFCRTVSSVQIIRTSLFRQSCEQLRESGIRGIMQIFVCDDNKKINIKKLNEKSSLLKLHVSEIELMRGLGSIWQVLQQCDNVSDSEYTGLGGIGTIKARIAEEELFQRVVSSAHLRIINFRNKINEQSGFNNKTDKDLRNGQIIIETRKMLALLSALSRKPRSMRLLKPDNLQQPTITNFRSLYTTEQEQEQEQETDQQISNVIEDIITIEDGQNQDIMPIFYEGQFSIQQITETTNNKYFDQMHIVQPSYFSRISDNALIGQLKEQMRFAGFYFFRTIFLNTLDSEDENVNNEEQENKEIKQSSSSSSLIDAQIFIDDTNKNSIPSKKRLILCLQRYLKLASKELEEDFIRVGEANNYNYTQNFQFSITDDSFAYTCISFISYLTDYLQNDKQTQSQIAIHVFKEVVRLSVLGTPRIQR</sequence>
<feature type="compositionally biased region" description="Low complexity" evidence="2">
    <location>
        <begin position="1390"/>
        <end position="1399"/>
    </location>
</feature>
<feature type="region of interest" description="Disordered" evidence="2">
    <location>
        <begin position="570"/>
        <end position="596"/>
    </location>
</feature>
<name>A0A5J4X482_9EUKA</name>
<evidence type="ECO:0000256" key="2">
    <source>
        <dbReference type="SAM" id="MobiDB-lite"/>
    </source>
</evidence>
<feature type="compositionally biased region" description="Basic and acidic residues" evidence="2">
    <location>
        <begin position="817"/>
        <end position="833"/>
    </location>
</feature>
<feature type="region of interest" description="Disordered" evidence="2">
    <location>
        <begin position="520"/>
        <end position="553"/>
    </location>
</feature>
<feature type="compositionally biased region" description="Low complexity" evidence="2">
    <location>
        <begin position="571"/>
        <end position="584"/>
    </location>
</feature>
<feature type="region of interest" description="Disordered" evidence="2">
    <location>
        <begin position="446"/>
        <end position="465"/>
    </location>
</feature>
<comment type="caution">
    <text evidence="3">The sequence shown here is derived from an EMBL/GenBank/DDBJ whole genome shotgun (WGS) entry which is preliminary data.</text>
</comment>
<protein>
    <recommendedName>
        <fullName evidence="5">HECT domain-containing protein</fullName>
    </recommendedName>
</protein>
<keyword evidence="1" id="KW-0175">Coiled coil</keyword>
<feature type="region of interest" description="Disordered" evidence="2">
    <location>
        <begin position="1346"/>
        <end position="1403"/>
    </location>
</feature>
<feature type="region of interest" description="Disordered" evidence="2">
    <location>
        <begin position="283"/>
        <end position="316"/>
    </location>
</feature>
<dbReference type="PANTHER" id="PTHR22772:SF5">
    <property type="entry name" value="HECT DOMAIN E3 UBIQUITIN PROTEIN LIGASE 4"/>
    <property type="match status" value="1"/>
</dbReference>
<proteinExistence type="predicted"/>